<proteinExistence type="predicted"/>
<name>A0A5E4QL54_9NEOP</name>
<gene>
    <name evidence="5" type="ORF">LSINAPIS_LOCUS9982</name>
</gene>
<sequence length="81" mass="9284">MVKKSKSNSEEVKSHSEEETDSTRVEPNLSSMKMQNVDVKNAHKIDILHLDQKPYSCNVCDKSFYKSDYLKVKCQMGSNVI</sequence>
<evidence type="ECO:0008006" key="7">
    <source>
        <dbReference type="Google" id="ProtNLM"/>
    </source>
</evidence>
<evidence type="ECO:0000313" key="6">
    <source>
        <dbReference type="Proteomes" id="UP000324832"/>
    </source>
</evidence>
<dbReference type="FunFam" id="3.30.160.60:FF:000446">
    <property type="entry name" value="Zinc finger protein"/>
    <property type="match status" value="1"/>
</dbReference>
<keyword evidence="1" id="KW-0479">Metal-binding</keyword>
<dbReference type="GO" id="GO:0005634">
    <property type="term" value="C:nucleus"/>
    <property type="evidence" value="ECO:0007669"/>
    <property type="project" value="UniProtKB-ARBA"/>
</dbReference>
<dbReference type="Proteomes" id="UP000324832">
    <property type="component" value="Unassembled WGS sequence"/>
</dbReference>
<evidence type="ECO:0000313" key="5">
    <source>
        <dbReference type="EMBL" id="VVC99033.1"/>
    </source>
</evidence>
<evidence type="ECO:0000256" key="4">
    <source>
        <dbReference type="SAM" id="MobiDB-lite"/>
    </source>
</evidence>
<dbReference type="Gene3D" id="3.30.160.60">
    <property type="entry name" value="Classic Zinc Finger"/>
    <property type="match status" value="1"/>
</dbReference>
<accession>A0A5E4QL54</accession>
<keyword evidence="3" id="KW-0862">Zinc</keyword>
<protein>
    <recommendedName>
        <fullName evidence="7">C2H2-type domain-containing protein</fullName>
    </recommendedName>
</protein>
<organism evidence="5 6">
    <name type="scientific">Leptidea sinapis</name>
    <dbReference type="NCBI Taxonomy" id="189913"/>
    <lineage>
        <taxon>Eukaryota</taxon>
        <taxon>Metazoa</taxon>
        <taxon>Ecdysozoa</taxon>
        <taxon>Arthropoda</taxon>
        <taxon>Hexapoda</taxon>
        <taxon>Insecta</taxon>
        <taxon>Pterygota</taxon>
        <taxon>Neoptera</taxon>
        <taxon>Endopterygota</taxon>
        <taxon>Lepidoptera</taxon>
        <taxon>Glossata</taxon>
        <taxon>Ditrysia</taxon>
        <taxon>Papilionoidea</taxon>
        <taxon>Pieridae</taxon>
        <taxon>Dismorphiinae</taxon>
        <taxon>Leptidea</taxon>
    </lineage>
</organism>
<dbReference type="EMBL" id="FZQP02003923">
    <property type="protein sequence ID" value="VVC99033.1"/>
    <property type="molecule type" value="Genomic_DNA"/>
</dbReference>
<reference evidence="5 6" key="1">
    <citation type="submission" date="2017-07" db="EMBL/GenBank/DDBJ databases">
        <authorList>
            <person name="Talla V."/>
            <person name="Backstrom N."/>
        </authorList>
    </citation>
    <scope>NUCLEOTIDE SEQUENCE [LARGE SCALE GENOMIC DNA]</scope>
</reference>
<dbReference type="AlphaFoldDB" id="A0A5E4QL54"/>
<dbReference type="SUPFAM" id="SSF57667">
    <property type="entry name" value="beta-beta-alpha zinc fingers"/>
    <property type="match status" value="1"/>
</dbReference>
<evidence type="ECO:0000256" key="1">
    <source>
        <dbReference type="ARBA" id="ARBA00022723"/>
    </source>
</evidence>
<keyword evidence="6" id="KW-1185">Reference proteome</keyword>
<keyword evidence="2" id="KW-0863">Zinc-finger</keyword>
<feature type="region of interest" description="Disordered" evidence="4">
    <location>
        <begin position="1"/>
        <end position="34"/>
    </location>
</feature>
<evidence type="ECO:0000256" key="2">
    <source>
        <dbReference type="ARBA" id="ARBA00022771"/>
    </source>
</evidence>
<evidence type="ECO:0000256" key="3">
    <source>
        <dbReference type="ARBA" id="ARBA00022833"/>
    </source>
</evidence>
<feature type="non-terminal residue" evidence="5">
    <location>
        <position position="81"/>
    </location>
</feature>
<feature type="compositionally biased region" description="Basic and acidic residues" evidence="4">
    <location>
        <begin position="7"/>
        <end position="24"/>
    </location>
</feature>
<dbReference type="GO" id="GO:0008270">
    <property type="term" value="F:zinc ion binding"/>
    <property type="evidence" value="ECO:0007669"/>
    <property type="project" value="UniProtKB-KW"/>
</dbReference>
<dbReference type="InterPro" id="IPR036236">
    <property type="entry name" value="Znf_C2H2_sf"/>
</dbReference>